<feature type="repeat" description="Pumilio" evidence="4">
    <location>
        <begin position="266"/>
        <end position="301"/>
    </location>
</feature>
<dbReference type="AlphaFoldDB" id="A0A445BF31"/>
<proteinExistence type="predicted"/>
<evidence type="ECO:0000256" key="1">
    <source>
        <dbReference type="ARBA" id="ARBA00022737"/>
    </source>
</evidence>
<dbReference type="SMART" id="SM00025">
    <property type="entry name" value="Pumilio"/>
    <property type="match status" value="8"/>
</dbReference>
<dbReference type="InterPro" id="IPR016024">
    <property type="entry name" value="ARM-type_fold"/>
</dbReference>
<dbReference type="Gramene" id="arahy.Tifrunner.gnm2.ann2.Ah09g378600.1">
    <property type="protein sequence ID" value="arahy.Tifrunner.gnm2.ann2.Ah09g378600.1-CDS"/>
    <property type="gene ID" value="arahy.Tifrunner.gnm2.ann2.Ah09g378600"/>
</dbReference>
<dbReference type="PROSITE" id="PS50302">
    <property type="entry name" value="PUM"/>
    <property type="match status" value="5"/>
</dbReference>
<dbReference type="Proteomes" id="UP000289738">
    <property type="component" value="Chromosome A09"/>
</dbReference>
<keyword evidence="1" id="KW-0677">Repeat</keyword>
<name>A0A445BF31_ARAHY</name>
<feature type="repeat" description="Pumilio" evidence="4">
    <location>
        <begin position="116"/>
        <end position="151"/>
    </location>
</feature>
<organism evidence="6 7">
    <name type="scientific">Arachis hypogaea</name>
    <name type="common">Peanut</name>
    <dbReference type="NCBI Taxonomy" id="3818"/>
    <lineage>
        <taxon>Eukaryota</taxon>
        <taxon>Viridiplantae</taxon>
        <taxon>Streptophyta</taxon>
        <taxon>Embryophyta</taxon>
        <taxon>Tracheophyta</taxon>
        <taxon>Spermatophyta</taxon>
        <taxon>Magnoliopsida</taxon>
        <taxon>eudicotyledons</taxon>
        <taxon>Gunneridae</taxon>
        <taxon>Pentapetalae</taxon>
        <taxon>rosids</taxon>
        <taxon>fabids</taxon>
        <taxon>Fabales</taxon>
        <taxon>Fabaceae</taxon>
        <taxon>Papilionoideae</taxon>
        <taxon>50 kb inversion clade</taxon>
        <taxon>dalbergioids sensu lato</taxon>
        <taxon>Dalbergieae</taxon>
        <taxon>Pterocarpus clade</taxon>
        <taxon>Arachis</taxon>
    </lineage>
</organism>
<dbReference type="STRING" id="3818.A0A445BF31"/>
<evidence type="ECO:0000313" key="7">
    <source>
        <dbReference type="Proteomes" id="UP000289738"/>
    </source>
</evidence>
<feature type="repeat" description="Pumilio" evidence="4">
    <location>
        <begin position="376"/>
        <end position="413"/>
    </location>
</feature>
<dbReference type="PANTHER" id="PTHR12537">
    <property type="entry name" value="RNA BINDING PROTEIN PUMILIO-RELATED"/>
    <property type="match status" value="1"/>
</dbReference>
<dbReference type="InterPro" id="IPR001313">
    <property type="entry name" value="Pumilio_RNA-bd_rpt"/>
</dbReference>
<evidence type="ECO:0000256" key="3">
    <source>
        <dbReference type="ARBA" id="ARBA00022884"/>
    </source>
</evidence>
<dbReference type="InterPro" id="IPR011989">
    <property type="entry name" value="ARM-like"/>
</dbReference>
<dbReference type="InterPro" id="IPR033133">
    <property type="entry name" value="PUM-HD"/>
</dbReference>
<dbReference type="Gene3D" id="1.25.10.10">
    <property type="entry name" value="Leucine-rich Repeat Variant"/>
    <property type="match status" value="1"/>
</dbReference>
<dbReference type="Pfam" id="PF00806">
    <property type="entry name" value="PUF"/>
    <property type="match status" value="8"/>
</dbReference>
<accession>A0A445BF31</accession>
<sequence length="447" mass="50449">MVSNNSSQPNDWCWVNTNLAVEDLDSSMERLSLSIGSQENSAAANSSVDPHEYTLTHSTLEEASSEHGNQNVMNNYNNGAIIQGALLTSSHDYNGFTSTEQETHDVGESVAQRLQGIRGHVVTLARDQYGCRFLQAMIDDGIPQEIDMILDEVEDHTHELMTHHFGNYLIEKFFISGKLTFYQFQRILRYVIMDVQQLKHTCMNDHGTRVAQKMLTSLRDPVQIACTVGRLMYITVPLLKNANGGYVIQQCVRVFTESCQKVIFDEIARNCVDVATDKNGCSVIQKCMAYGEGVPILRLVESIILNSGILSADPFGNYVVQYIIKRNILEPPVTKRIVQHLRGRYAELSMNRHASHVIEVLFRHSEPTDVVIIIMELVNSPDFVNVLRHPYGNYVAQRALQFSTGLTHRTLVHTILSNYAYLHAHPYGKRVLTFIKGIRRGVHGMDL</sequence>
<dbReference type="PROSITE" id="PS50303">
    <property type="entry name" value="PUM_HD"/>
    <property type="match status" value="1"/>
</dbReference>
<feature type="domain" description="PUM-HD" evidence="5">
    <location>
        <begin position="95"/>
        <end position="439"/>
    </location>
</feature>
<evidence type="ECO:0000256" key="2">
    <source>
        <dbReference type="ARBA" id="ARBA00022845"/>
    </source>
</evidence>
<keyword evidence="3" id="KW-0694">RNA-binding</keyword>
<keyword evidence="2" id="KW-0810">Translation regulation</keyword>
<evidence type="ECO:0000259" key="5">
    <source>
        <dbReference type="PROSITE" id="PS50303"/>
    </source>
</evidence>
<reference evidence="6 7" key="1">
    <citation type="submission" date="2019-01" db="EMBL/GenBank/DDBJ databases">
        <title>Sequencing of cultivated peanut Arachis hypogaea provides insights into genome evolution and oil improvement.</title>
        <authorList>
            <person name="Chen X."/>
        </authorList>
    </citation>
    <scope>NUCLEOTIDE SEQUENCE [LARGE SCALE GENOMIC DNA]</scope>
    <source>
        <strain evidence="7">cv. Fuhuasheng</strain>
        <tissue evidence="6">Leaves</tissue>
    </source>
</reference>
<keyword evidence="7" id="KW-1185">Reference proteome</keyword>
<dbReference type="GO" id="GO:0006417">
    <property type="term" value="P:regulation of translation"/>
    <property type="evidence" value="ECO:0007669"/>
    <property type="project" value="UniProtKB-KW"/>
</dbReference>
<dbReference type="SUPFAM" id="SSF48371">
    <property type="entry name" value="ARM repeat"/>
    <property type="match status" value="1"/>
</dbReference>
<gene>
    <name evidence="6" type="ORF">Ahy_A09g042197</name>
</gene>
<evidence type="ECO:0000313" key="6">
    <source>
        <dbReference type="EMBL" id="RYR37288.1"/>
    </source>
</evidence>
<dbReference type="GO" id="GO:0005737">
    <property type="term" value="C:cytoplasm"/>
    <property type="evidence" value="ECO:0007669"/>
    <property type="project" value="TreeGrafter"/>
</dbReference>
<feature type="repeat" description="Pumilio" evidence="4">
    <location>
        <begin position="152"/>
        <end position="189"/>
    </location>
</feature>
<feature type="repeat" description="Pumilio" evidence="4">
    <location>
        <begin position="340"/>
        <end position="375"/>
    </location>
</feature>
<dbReference type="EMBL" id="SDMP01000009">
    <property type="protein sequence ID" value="RYR37288.1"/>
    <property type="molecule type" value="Genomic_DNA"/>
</dbReference>
<comment type="caution">
    <text evidence="6">The sequence shown here is derived from an EMBL/GenBank/DDBJ whole genome shotgun (WGS) entry which is preliminary data.</text>
</comment>
<protein>
    <recommendedName>
        <fullName evidence="5">PUM-HD domain-containing protein</fullName>
    </recommendedName>
</protein>
<dbReference type="GO" id="GO:0003729">
    <property type="term" value="F:mRNA binding"/>
    <property type="evidence" value="ECO:0007669"/>
    <property type="project" value="TreeGrafter"/>
</dbReference>
<dbReference type="SMR" id="A0A445BF31"/>
<dbReference type="PANTHER" id="PTHR12537:SF129">
    <property type="entry name" value="PUMILIO HOMOLOG 15-LIKE"/>
    <property type="match status" value="1"/>
</dbReference>
<evidence type="ECO:0000256" key="4">
    <source>
        <dbReference type="PROSITE-ProRule" id="PRU00317"/>
    </source>
</evidence>